<dbReference type="InterPro" id="IPR032675">
    <property type="entry name" value="LRR_dom_sf"/>
</dbReference>
<evidence type="ECO:0000256" key="8">
    <source>
        <dbReference type="ARBA" id="ARBA00022989"/>
    </source>
</evidence>
<dbReference type="AlphaFoldDB" id="A5ALJ4"/>
<dbReference type="PANTHER" id="PTHR48061:SF12">
    <property type="entry name" value="DISEASE RESISTANCE LIKE PROTEIN"/>
    <property type="match status" value="1"/>
</dbReference>
<keyword evidence="7" id="KW-0677">Repeat</keyword>
<evidence type="ECO:0000256" key="6">
    <source>
        <dbReference type="ARBA" id="ARBA00022729"/>
    </source>
</evidence>
<keyword evidence="6 13" id="KW-0732">Signal</keyword>
<dbReference type="EMBL" id="AM429611">
    <property type="protein sequence ID" value="CAN66864.1"/>
    <property type="molecule type" value="Genomic_DNA"/>
</dbReference>
<evidence type="ECO:0000256" key="9">
    <source>
        <dbReference type="ARBA" id="ARBA00023136"/>
    </source>
</evidence>
<evidence type="ECO:0000256" key="2">
    <source>
        <dbReference type="ARBA" id="ARBA00009592"/>
    </source>
</evidence>
<keyword evidence="11" id="KW-0325">Glycoprotein</keyword>
<protein>
    <recommendedName>
        <fullName evidence="14">Leucine-rich repeat-containing N-terminal plant-type domain-containing protein</fullName>
    </recommendedName>
</protein>
<dbReference type="FunFam" id="3.80.10.10:FF:000213">
    <property type="entry name" value="Tyrosine-sulfated glycopeptide receptor 1"/>
    <property type="match status" value="1"/>
</dbReference>
<evidence type="ECO:0000256" key="7">
    <source>
        <dbReference type="ARBA" id="ARBA00022737"/>
    </source>
</evidence>
<keyword evidence="4" id="KW-0433">Leucine-rich repeat</keyword>
<dbReference type="InterPro" id="IPR046956">
    <property type="entry name" value="RLP23-like"/>
</dbReference>
<dbReference type="Pfam" id="PF08263">
    <property type="entry name" value="LRRNT_2"/>
    <property type="match status" value="1"/>
</dbReference>
<dbReference type="Pfam" id="PF00560">
    <property type="entry name" value="LRR_1"/>
    <property type="match status" value="3"/>
</dbReference>
<reference evidence="15" key="1">
    <citation type="journal article" date="2007" name="PLoS ONE">
        <title>The first genome sequence of an elite grapevine cultivar (Pinot noir Vitis vinifera L.): coping with a highly heterozygous genome.</title>
        <authorList>
            <person name="Velasco R."/>
            <person name="Zharkikh A."/>
            <person name="Troggio M."/>
            <person name="Cartwright D.A."/>
            <person name="Cestaro A."/>
            <person name="Pruss D."/>
            <person name="Pindo M."/>
            <person name="FitzGerald L.M."/>
            <person name="Vezzulli S."/>
            <person name="Reid J."/>
            <person name="Malacarne G."/>
            <person name="Iliev D."/>
            <person name="Coppola G."/>
            <person name="Wardell B."/>
            <person name="Micheletti D."/>
            <person name="Macalma T."/>
            <person name="Facci M."/>
            <person name="Mitchell J.T."/>
            <person name="Perazzolli M."/>
            <person name="Eldredge G."/>
            <person name="Gatto P."/>
            <person name="Oyzerski R."/>
            <person name="Moretto M."/>
            <person name="Gutin N."/>
            <person name="Stefanini M."/>
            <person name="Chen Y."/>
            <person name="Segala C."/>
            <person name="Davenport C."/>
            <person name="Dematte L."/>
            <person name="Mraz A."/>
            <person name="Battilana J."/>
            <person name="Stormo K."/>
            <person name="Costa F."/>
            <person name="Tao Q."/>
            <person name="Si-Ammour A."/>
            <person name="Harkins T."/>
            <person name="Lackey A."/>
            <person name="Perbost C."/>
            <person name="Taillon B."/>
            <person name="Stella A."/>
            <person name="Solovyev V."/>
            <person name="Fawcett J.A."/>
            <person name="Sterck L."/>
            <person name="Vandepoele K."/>
            <person name="Grando S.M."/>
            <person name="Toppo S."/>
            <person name="Moser C."/>
            <person name="Lanchbury J."/>
            <person name="Bogden R."/>
            <person name="Skolnick M."/>
            <person name="Sgaramella V."/>
            <person name="Bhatnagar S.K."/>
            <person name="Fontana P."/>
            <person name="Gutin A."/>
            <person name="Van de Peer Y."/>
            <person name="Salamini F."/>
            <person name="Viola R."/>
        </authorList>
    </citation>
    <scope>NUCLEOTIDE SEQUENCE</scope>
</reference>
<evidence type="ECO:0000313" key="15">
    <source>
        <dbReference type="EMBL" id="CAN66864.1"/>
    </source>
</evidence>
<evidence type="ECO:0000256" key="4">
    <source>
        <dbReference type="ARBA" id="ARBA00022614"/>
    </source>
</evidence>
<dbReference type="GO" id="GO:0005886">
    <property type="term" value="C:plasma membrane"/>
    <property type="evidence" value="ECO:0007669"/>
    <property type="project" value="UniProtKB-SubCell"/>
</dbReference>
<evidence type="ECO:0000256" key="11">
    <source>
        <dbReference type="ARBA" id="ARBA00023180"/>
    </source>
</evidence>
<dbReference type="Pfam" id="PF13516">
    <property type="entry name" value="LRR_6"/>
    <property type="match status" value="1"/>
</dbReference>
<organism evidence="15">
    <name type="scientific">Vitis vinifera</name>
    <name type="common">Grape</name>
    <dbReference type="NCBI Taxonomy" id="29760"/>
    <lineage>
        <taxon>Eukaryota</taxon>
        <taxon>Viridiplantae</taxon>
        <taxon>Streptophyta</taxon>
        <taxon>Embryophyta</taxon>
        <taxon>Tracheophyta</taxon>
        <taxon>Spermatophyta</taxon>
        <taxon>Magnoliopsida</taxon>
        <taxon>eudicotyledons</taxon>
        <taxon>Gunneridae</taxon>
        <taxon>Pentapetalae</taxon>
        <taxon>rosids</taxon>
        <taxon>Vitales</taxon>
        <taxon>Vitaceae</taxon>
        <taxon>Viteae</taxon>
        <taxon>Vitis</taxon>
    </lineage>
</organism>
<dbReference type="Gene3D" id="3.80.10.10">
    <property type="entry name" value="Ribonuclease Inhibitor"/>
    <property type="match status" value="4"/>
</dbReference>
<name>A5ALJ4_VITVI</name>
<evidence type="ECO:0000256" key="10">
    <source>
        <dbReference type="ARBA" id="ARBA00023170"/>
    </source>
</evidence>
<evidence type="ECO:0000256" key="13">
    <source>
        <dbReference type="SAM" id="SignalP"/>
    </source>
</evidence>
<dbReference type="FunFam" id="3.80.10.10:FF:000041">
    <property type="entry name" value="LRR receptor-like serine/threonine-protein kinase ERECTA"/>
    <property type="match status" value="2"/>
</dbReference>
<dbReference type="InterPro" id="IPR003591">
    <property type="entry name" value="Leu-rich_rpt_typical-subtyp"/>
</dbReference>
<dbReference type="SMART" id="SM00369">
    <property type="entry name" value="LRR_TYP"/>
    <property type="match status" value="11"/>
</dbReference>
<keyword evidence="5 12" id="KW-0812">Transmembrane</keyword>
<dbReference type="PANTHER" id="PTHR48061">
    <property type="entry name" value="LEUCINE-RICH REPEAT RECEPTOR PROTEIN KINASE EMS1-LIKE-RELATED"/>
    <property type="match status" value="1"/>
</dbReference>
<feature type="domain" description="Leucine-rich repeat-containing N-terminal plant-type" evidence="14">
    <location>
        <begin position="37"/>
        <end position="92"/>
    </location>
</feature>
<feature type="signal peptide" evidence="13">
    <location>
        <begin position="1"/>
        <end position="25"/>
    </location>
</feature>
<evidence type="ECO:0000259" key="14">
    <source>
        <dbReference type="Pfam" id="PF08263"/>
    </source>
</evidence>
<comment type="similarity">
    <text evidence="2">Belongs to the RLP family.</text>
</comment>
<evidence type="ECO:0000256" key="1">
    <source>
        <dbReference type="ARBA" id="ARBA00004251"/>
    </source>
</evidence>
<dbReference type="SUPFAM" id="SSF52047">
    <property type="entry name" value="RNI-like"/>
    <property type="match status" value="1"/>
</dbReference>
<keyword evidence="10" id="KW-0675">Receptor</keyword>
<proteinExistence type="inferred from homology"/>
<keyword evidence="8 12" id="KW-1133">Transmembrane helix</keyword>
<dbReference type="InterPro" id="IPR013210">
    <property type="entry name" value="LRR_N_plant-typ"/>
</dbReference>
<evidence type="ECO:0000256" key="5">
    <source>
        <dbReference type="ARBA" id="ARBA00022692"/>
    </source>
</evidence>
<dbReference type="Pfam" id="PF13855">
    <property type="entry name" value="LRR_8"/>
    <property type="match status" value="4"/>
</dbReference>
<dbReference type="InterPro" id="IPR001611">
    <property type="entry name" value="Leu-rich_rpt"/>
</dbReference>
<gene>
    <name evidence="15" type="ORF">VITISV_022039</name>
</gene>
<accession>A5ALJ4</accession>
<dbReference type="PRINTS" id="PR00019">
    <property type="entry name" value="LEURICHRPT"/>
</dbReference>
<evidence type="ECO:0000256" key="12">
    <source>
        <dbReference type="SAM" id="Phobius"/>
    </source>
</evidence>
<feature type="chain" id="PRO_5002679322" description="Leucine-rich repeat-containing N-terminal plant-type domain-containing protein" evidence="13">
    <location>
        <begin position="26"/>
        <end position="1004"/>
    </location>
</feature>
<dbReference type="SUPFAM" id="SSF52058">
    <property type="entry name" value="L domain-like"/>
    <property type="match status" value="2"/>
</dbReference>
<evidence type="ECO:0000256" key="3">
    <source>
        <dbReference type="ARBA" id="ARBA00022475"/>
    </source>
</evidence>
<keyword evidence="3" id="KW-1003">Cell membrane</keyword>
<keyword evidence="9 12" id="KW-0472">Membrane</keyword>
<feature type="transmembrane region" description="Helical" evidence="12">
    <location>
        <begin position="960"/>
        <end position="980"/>
    </location>
</feature>
<comment type="subcellular location">
    <subcellularLocation>
        <location evidence="1">Cell membrane</location>
        <topology evidence="1">Single-pass type I membrane protein</topology>
    </subcellularLocation>
</comment>
<sequence length="1004" mass="111860">MGSTLYLFLFMRFLLLLTSFYLMVANSSSSMRQPLCHDSESSALLQFKQSFLIDERASADPSAYPKVAMWKSHGEGEGEESDCCSWDGVECDRETGHVIGLHLASSCLYGSINSSSTLFSLVHLRRLDLSDNDFNYSVIPFGVGQLSRLRSLDLSYSRFSGQIPSKLLALSKLVFLDLSANPMLQLQKPGLRNLVQNLTHLKKLHLSQVNIFSTIPHELASLSSLTSLFLRECGLHGEFPMKIFQLPSLQYLSVRYNPDLIGYLPEFQETSPLKMLYLAGTSFYGELPASIGSLDSLTELDISSCNFTRLFPSPLAHIPQLSLLDLSNNSFSGQIPSFMANLTQLTYLDLSSNDFSVGTLAWVGKQTKLTYLYLDQMNLTGEIPSSLVNMSELTILSLSRNQLIGQIPSWLMNLTQLTELYLEENKLEGPIPSSLFELVNLQSLYLHSNYLTGTVELHMLSKLKNLTGLLLSGNRLSLLSYTRTNATLPTFKLLGLGSCNLTEFPDFLQNQDELVVLSLSDNKIHGPIPKWVWNISKETLEALRLSGNFLTGFDQRPVVLPWSRLYSLQLDFNMLQGPLPIPPPSTILYSVYGNKLTGEISPLICNMSSLKLLDLARNNLSGRIPQCLANFSKSLSVLDLGSNSLDGPIPQTCTVPNNLRVIDLGENQFRGQIPRSFANCMMLEHLVLGNNQIDDIFPFWLGALPQLQVLILRSNRFHGAIGSWHTNFRFPKLHIIDLSYNEFTGNLPSEYFQNLDAMRILDGGQLGYKKANVVQLPIVLRTKYMMGDMVGPRNDTHIKMMIKGMRREYKNIPYNLMNIDLSSNKFDGEIPESIGGLVGLYSLNLSNNALTGPILTSLANLTQLEALDLSQNKLLGEIPQQLTQLTFLAVFSVSHNHLTGPIPQGKQFNTFSNSSFDGNPGLCGSPLSRVCGSSKGWSLTPPPSTFGNGSPSDFDWKIVLMGYGSGIVMGVSIGYCLTVWKHEWFVKTFGRQQRKLRKKEQKGK</sequence>